<dbReference type="OrthoDB" id="5198585at2"/>
<dbReference type="PANTHER" id="PTHR34989:SF1">
    <property type="entry name" value="PROTEIN HDED"/>
    <property type="match status" value="1"/>
</dbReference>
<dbReference type="Proteomes" id="UP000451860">
    <property type="component" value="Unassembled WGS sequence"/>
</dbReference>
<protein>
    <submittedName>
        <fullName evidence="2">Sulfate permease</fullName>
    </submittedName>
</protein>
<organism evidence="2 3">
    <name type="scientific">Georgenia thermotolerans</name>
    <dbReference type="NCBI Taxonomy" id="527326"/>
    <lineage>
        <taxon>Bacteria</taxon>
        <taxon>Bacillati</taxon>
        <taxon>Actinomycetota</taxon>
        <taxon>Actinomycetes</taxon>
        <taxon>Micrococcales</taxon>
        <taxon>Bogoriellaceae</taxon>
        <taxon>Georgenia</taxon>
    </lineage>
</organism>
<proteinExistence type="predicted"/>
<keyword evidence="1" id="KW-0472">Membrane</keyword>
<dbReference type="EMBL" id="WHJE01000043">
    <property type="protein sequence ID" value="KAE8764110.1"/>
    <property type="molecule type" value="Genomic_DNA"/>
</dbReference>
<feature type="transmembrane region" description="Helical" evidence="1">
    <location>
        <begin position="145"/>
        <end position="168"/>
    </location>
</feature>
<evidence type="ECO:0000313" key="3">
    <source>
        <dbReference type="Proteomes" id="UP000451860"/>
    </source>
</evidence>
<feature type="transmembrane region" description="Helical" evidence="1">
    <location>
        <begin position="66"/>
        <end position="84"/>
    </location>
</feature>
<dbReference type="GO" id="GO:0005886">
    <property type="term" value="C:plasma membrane"/>
    <property type="evidence" value="ECO:0007669"/>
    <property type="project" value="TreeGrafter"/>
</dbReference>
<keyword evidence="1" id="KW-0812">Transmembrane</keyword>
<name>A0A7J5UPG7_9MICO</name>
<reference evidence="2 3" key="1">
    <citation type="submission" date="2019-10" db="EMBL/GenBank/DDBJ databases">
        <title>Georgenia wutianyii sp. nov. and Georgenia yuyongxinii sp. nov. isolated from plateau pika (Ochotona curzoniae) in the Qinghai-Tibet plateau of China.</title>
        <authorList>
            <person name="Tian Z."/>
        </authorList>
    </citation>
    <scope>NUCLEOTIDE SEQUENCE [LARGE SCALE GENOMIC DNA]</scope>
    <source>
        <strain evidence="2 3">DSM 21501</strain>
    </source>
</reference>
<keyword evidence="3" id="KW-1185">Reference proteome</keyword>
<dbReference type="Pfam" id="PF03729">
    <property type="entry name" value="DUF308"/>
    <property type="match status" value="2"/>
</dbReference>
<comment type="caution">
    <text evidence="2">The sequence shown here is derived from an EMBL/GenBank/DDBJ whole genome shotgun (WGS) entry which is preliminary data.</text>
</comment>
<feature type="transmembrane region" description="Helical" evidence="1">
    <location>
        <begin position="121"/>
        <end position="139"/>
    </location>
</feature>
<dbReference type="AlphaFoldDB" id="A0A7J5UPG7"/>
<keyword evidence="1" id="KW-1133">Transmembrane helix</keyword>
<dbReference type="PANTHER" id="PTHR34989">
    <property type="entry name" value="PROTEIN HDED"/>
    <property type="match status" value="1"/>
</dbReference>
<evidence type="ECO:0000313" key="2">
    <source>
        <dbReference type="EMBL" id="KAE8764110.1"/>
    </source>
</evidence>
<gene>
    <name evidence="2" type="ORF">GB883_10685</name>
</gene>
<dbReference type="InterPro" id="IPR005325">
    <property type="entry name" value="DUF308_memb"/>
</dbReference>
<feature type="transmembrane region" description="Helical" evidence="1">
    <location>
        <begin position="12"/>
        <end position="33"/>
    </location>
</feature>
<dbReference type="InterPro" id="IPR052712">
    <property type="entry name" value="Acid_resist_chaperone_HdeD"/>
</dbReference>
<accession>A0A7J5UPG7</accession>
<feature type="transmembrane region" description="Helical" evidence="1">
    <location>
        <begin position="90"/>
        <end position="114"/>
    </location>
</feature>
<feature type="transmembrane region" description="Helical" evidence="1">
    <location>
        <begin position="39"/>
        <end position="61"/>
    </location>
</feature>
<dbReference type="RefSeq" id="WP_152204256.1">
    <property type="nucleotide sequence ID" value="NZ_VUKF01000047.1"/>
</dbReference>
<evidence type="ECO:0000256" key="1">
    <source>
        <dbReference type="SAM" id="Phobius"/>
    </source>
</evidence>
<sequence length="184" mass="18893">MATTSERRRTAGDVVLGILLLLAGLFVLGNAVLATKASILLLGWIAVCAGLALFLGAFFWIGSGRFWSAALGGALLVVLGVFTLRNPAIGAATLTLLAGSLFLAGGLVRIVFAFQMAEARWLLLVSGIISVLLGLYVLFNLGTASLALLGVLIGIQILVEGLTMLVAGRVRSAPATGMRLGAAT</sequence>